<dbReference type="PANTHER" id="PTHR13140:SF781">
    <property type="entry name" value="MYOSIN-15"/>
    <property type="match status" value="1"/>
</dbReference>
<dbReference type="GO" id="GO:0005737">
    <property type="term" value="C:cytoplasm"/>
    <property type="evidence" value="ECO:0007669"/>
    <property type="project" value="TreeGrafter"/>
</dbReference>
<dbReference type="AlphaFoldDB" id="A0A2I0VBK4"/>
<evidence type="ECO:0000313" key="2">
    <source>
        <dbReference type="Proteomes" id="UP000233837"/>
    </source>
</evidence>
<evidence type="ECO:0000313" key="1">
    <source>
        <dbReference type="EMBL" id="PKU60790.1"/>
    </source>
</evidence>
<gene>
    <name evidence="1" type="ORF">MA16_Dca028343</name>
</gene>
<reference evidence="1 2" key="1">
    <citation type="journal article" date="2016" name="Sci. Rep.">
        <title>The Dendrobium catenatum Lindl. genome sequence provides insights into polysaccharide synthase, floral development and adaptive evolution.</title>
        <authorList>
            <person name="Zhang G.Q."/>
            <person name="Xu Q."/>
            <person name="Bian C."/>
            <person name="Tsai W.C."/>
            <person name="Yeh C.M."/>
            <person name="Liu K.W."/>
            <person name="Yoshida K."/>
            <person name="Zhang L.S."/>
            <person name="Chang S.B."/>
            <person name="Chen F."/>
            <person name="Shi Y."/>
            <person name="Su Y.Y."/>
            <person name="Zhang Y.Q."/>
            <person name="Chen L.J."/>
            <person name="Yin Y."/>
            <person name="Lin M."/>
            <person name="Huang H."/>
            <person name="Deng H."/>
            <person name="Wang Z.W."/>
            <person name="Zhu S.L."/>
            <person name="Zhao X."/>
            <person name="Deng C."/>
            <person name="Niu S.C."/>
            <person name="Huang J."/>
            <person name="Wang M."/>
            <person name="Liu G.H."/>
            <person name="Yang H.J."/>
            <person name="Xiao X.J."/>
            <person name="Hsiao Y.Y."/>
            <person name="Wu W.L."/>
            <person name="Chen Y.Y."/>
            <person name="Mitsuda N."/>
            <person name="Ohme-Takagi M."/>
            <person name="Luo Y.B."/>
            <person name="Van de Peer Y."/>
            <person name="Liu Z.J."/>
        </authorList>
    </citation>
    <scope>NUCLEOTIDE SEQUENCE [LARGE SCALE GENOMIC DNA]</scope>
    <source>
        <tissue evidence="1">The whole plant</tissue>
    </source>
</reference>
<dbReference type="Gene3D" id="1.20.5.4820">
    <property type="match status" value="1"/>
</dbReference>
<dbReference type="GO" id="GO:0007015">
    <property type="term" value="P:actin filament organization"/>
    <property type="evidence" value="ECO:0007669"/>
    <property type="project" value="TreeGrafter"/>
</dbReference>
<dbReference type="EMBL" id="KZ504958">
    <property type="protein sequence ID" value="PKU60790.1"/>
    <property type="molecule type" value="Genomic_DNA"/>
</dbReference>
<dbReference type="SUPFAM" id="SSF52540">
    <property type="entry name" value="P-loop containing nucleoside triphosphate hydrolases"/>
    <property type="match status" value="1"/>
</dbReference>
<protein>
    <submittedName>
        <fullName evidence="1">Uncharacterized protein</fullName>
    </submittedName>
</protein>
<dbReference type="STRING" id="906689.A0A2I0VBK4"/>
<dbReference type="GO" id="GO:0000146">
    <property type="term" value="F:microfilament motor activity"/>
    <property type="evidence" value="ECO:0007669"/>
    <property type="project" value="TreeGrafter"/>
</dbReference>
<dbReference type="Pfam" id="PF00612">
    <property type="entry name" value="IQ"/>
    <property type="match status" value="1"/>
</dbReference>
<name>A0A2I0VBK4_9ASPA</name>
<dbReference type="InterPro" id="IPR027417">
    <property type="entry name" value="P-loop_NTPase"/>
</dbReference>
<dbReference type="InterPro" id="IPR000048">
    <property type="entry name" value="IQ_motif_EF-hand-BS"/>
</dbReference>
<proteinExistence type="predicted"/>
<reference evidence="1 2" key="2">
    <citation type="journal article" date="2017" name="Nature">
        <title>The Apostasia genome and the evolution of orchids.</title>
        <authorList>
            <person name="Zhang G.Q."/>
            <person name="Liu K.W."/>
            <person name="Li Z."/>
            <person name="Lohaus R."/>
            <person name="Hsiao Y.Y."/>
            <person name="Niu S.C."/>
            <person name="Wang J.Y."/>
            <person name="Lin Y.C."/>
            <person name="Xu Q."/>
            <person name="Chen L.J."/>
            <person name="Yoshida K."/>
            <person name="Fujiwara S."/>
            <person name="Wang Z.W."/>
            <person name="Zhang Y.Q."/>
            <person name="Mitsuda N."/>
            <person name="Wang M."/>
            <person name="Liu G.H."/>
            <person name="Pecoraro L."/>
            <person name="Huang H.X."/>
            <person name="Xiao X.J."/>
            <person name="Lin M."/>
            <person name="Wu X.Y."/>
            <person name="Wu W.L."/>
            <person name="Chen Y.Y."/>
            <person name="Chang S.B."/>
            <person name="Sakamoto S."/>
            <person name="Ohme-Takagi M."/>
            <person name="Yagi M."/>
            <person name="Zeng S.J."/>
            <person name="Shen C.Y."/>
            <person name="Yeh C.M."/>
            <person name="Luo Y.B."/>
            <person name="Tsai W.C."/>
            <person name="Van de Peer Y."/>
            <person name="Liu Z.J."/>
        </authorList>
    </citation>
    <scope>NUCLEOTIDE SEQUENCE [LARGE SCALE GENOMIC DNA]</scope>
    <source>
        <tissue evidence="1">The whole plant</tissue>
    </source>
</reference>
<organism evidence="1 2">
    <name type="scientific">Dendrobium catenatum</name>
    <dbReference type="NCBI Taxonomy" id="906689"/>
    <lineage>
        <taxon>Eukaryota</taxon>
        <taxon>Viridiplantae</taxon>
        <taxon>Streptophyta</taxon>
        <taxon>Embryophyta</taxon>
        <taxon>Tracheophyta</taxon>
        <taxon>Spermatophyta</taxon>
        <taxon>Magnoliopsida</taxon>
        <taxon>Liliopsida</taxon>
        <taxon>Asparagales</taxon>
        <taxon>Orchidaceae</taxon>
        <taxon>Epidendroideae</taxon>
        <taxon>Malaxideae</taxon>
        <taxon>Dendrobiinae</taxon>
        <taxon>Dendrobium</taxon>
    </lineage>
</organism>
<dbReference type="GO" id="GO:0016020">
    <property type="term" value="C:membrane"/>
    <property type="evidence" value="ECO:0007669"/>
    <property type="project" value="TreeGrafter"/>
</dbReference>
<dbReference type="GO" id="GO:0051015">
    <property type="term" value="F:actin filament binding"/>
    <property type="evidence" value="ECO:0007669"/>
    <property type="project" value="TreeGrafter"/>
</dbReference>
<dbReference type="GO" id="GO:0015629">
    <property type="term" value="C:actin cytoskeleton"/>
    <property type="evidence" value="ECO:0007669"/>
    <property type="project" value="TreeGrafter"/>
</dbReference>
<dbReference type="Proteomes" id="UP000233837">
    <property type="component" value="Unassembled WGS sequence"/>
</dbReference>
<accession>A0A2I0VBK4</accession>
<sequence length="100" mass="11310">MRSIPQENHYKSTSFLMQSILHSSLTPSALGRSKVFLRAGQIAVLDARRNEVLDNSARFVQGRFRTFIARKEFVNTKNAAVALQAYCRGMPNFFGSCYDC</sequence>
<keyword evidence="2" id="KW-1185">Reference proteome</keyword>
<dbReference type="PANTHER" id="PTHR13140">
    <property type="entry name" value="MYOSIN"/>
    <property type="match status" value="1"/>
</dbReference>